<name>A0A239MI76_9ACTN</name>
<evidence type="ECO:0000313" key="2">
    <source>
        <dbReference type="Proteomes" id="UP000198318"/>
    </source>
</evidence>
<dbReference type="EMBL" id="FZOR01000028">
    <property type="protein sequence ID" value="SNT42366.1"/>
    <property type="molecule type" value="Genomic_DNA"/>
</dbReference>
<proteinExistence type="predicted"/>
<evidence type="ECO:0000313" key="1">
    <source>
        <dbReference type="EMBL" id="SNT42366.1"/>
    </source>
</evidence>
<dbReference type="Proteomes" id="UP000198318">
    <property type="component" value="Unassembled WGS sequence"/>
</dbReference>
<sequence>MDAGAALEDIAKDFGVLCWVGPYTRTYWALVRSRDGWRLVEAVSVQELAMAITHPDGWPWP</sequence>
<organism evidence="1 2">
    <name type="scientific">Actinomadura meyerae</name>
    <dbReference type="NCBI Taxonomy" id="240840"/>
    <lineage>
        <taxon>Bacteria</taxon>
        <taxon>Bacillati</taxon>
        <taxon>Actinomycetota</taxon>
        <taxon>Actinomycetes</taxon>
        <taxon>Streptosporangiales</taxon>
        <taxon>Thermomonosporaceae</taxon>
        <taxon>Actinomadura</taxon>
    </lineage>
</organism>
<accession>A0A239MI76</accession>
<reference evidence="1 2" key="1">
    <citation type="submission" date="2017-06" db="EMBL/GenBank/DDBJ databases">
        <authorList>
            <person name="Kim H.J."/>
            <person name="Triplett B.A."/>
        </authorList>
    </citation>
    <scope>NUCLEOTIDE SEQUENCE [LARGE SCALE GENOMIC DNA]</scope>
    <source>
        <strain evidence="1 2">DSM 44715</strain>
    </source>
</reference>
<protein>
    <submittedName>
        <fullName evidence="1">Uncharacterized protein</fullName>
    </submittedName>
</protein>
<keyword evidence="2" id="KW-1185">Reference proteome</keyword>
<dbReference type="AlphaFoldDB" id="A0A239MI76"/>
<gene>
    <name evidence="1" type="ORF">SAMN05443665_1028103</name>
</gene>